<dbReference type="Pfam" id="PF08239">
    <property type="entry name" value="SH3_3"/>
    <property type="match status" value="1"/>
</dbReference>
<evidence type="ECO:0000313" key="4">
    <source>
        <dbReference type="Proteomes" id="UP000663281"/>
    </source>
</evidence>
<reference evidence="3 4" key="1">
    <citation type="submission" date="2021-03" db="EMBL/GenBank/DDBJ databases">
        <title>Novel species identification of genus Shewanella.</title>
        <authorList>
            <person name="Liu G."/>
            <person name="Zhang Q."/>
        </authorList>
    </citation>
    <scope>NUCLEOTIDE SEQUENCE [LARGE SCALE GENOMIC DNA]</scope>
    <source>
        <strain evidence="3 4">FJAT-53726</strain>
    </source>
</reference>
<organism evidence="3 4">
    <name type="scientific">Shewanella cyperi</name>
    <dbReference type="NCBI Taxonomy" id="2814292"/>
    <lineage>
        <taxon>Bacteria</taxon>
        <taxon>Pseudomonadati</taxon>
        <taxon>Pseudomonadota</taxon>
        <taxon>Gammaproteobacteria</taxon>
        <taxon>Alteromonadales</taxon>
        <taxon>Shewanellaceae</taxon>
        <taxon>Shewanella</taxon>
    </lineage>
</organism>
<dbReference type="SMART" id="SM00287">
    <property type="entry name" value="SH3b"/>
    <property type="match status" value="1"/>
</dbReference>
<dbReference type="InterPro" id="IPR003646">
    <property type="entry name" value="SH3-like_bac-type"/>
</dbReference>
<proteinExistence type="predicted"/>
<gene>
    <name evidence="3" type="ORF">JYB88_05470</name>
</gene>
<feature type="domain" description="SH3b" evidence="2">
    <location>
        <begin position="73"/>
        <end position="135"/>
    </location>
</feature>
<dbReference type="KEGG" id="scyp:JYB88_05470"/>
<feature type="chain" id="PRO_5037816349" evidence="1">
    <location>
        <begin position="22"/>
        <end position="136"/>
    </location>
</feature>
<dbReference type="RefSeq" id="WP_207325753.1">
    <property type="nucleotide sequence ID" value="NZ_CP071504.1"/>
</dbReference>
<dbReference type="AlphaFoldDB" id="A0A975AL60"/>
<name>A0A975AL60_9GAMM</name>
<keyword evidence="1" id="KW-0732">Signal</keyword>
<dbReference type="Proteomes" id="UP000663281">
    <property type="component" value="Chromosome"/>
</dbReference>
<keyword evidence="4" id="KW-1185">Reference proteome</keyword>
<dbReference type="Gene3D" id="2.30.30.40">
    <property type="entry name" value="SH3 Domains"/>
    <property type="match status" value="1"/>
</dbReference>
<feature type="signal peptide" evidence="1">
    <location>
        <begin position="1"/>
        <end position="21"/>
    </location>
</feature>
<accession>A0A975AL60</accession>
<protein>
    <submittedName>
        <fullName evidence="3">SH3 domain-containing protein</fullName>
    </submittedName>
</protein>
<dbReference type="EMBL" id="CP071504">
    <property type="protein sequence ID" value="QSX31092.1"/>
    <property type="molecule type" value="Genomic_DNA"/>
</dbReference>
<sequence>MKHKIFLVFLLGLTIGFNAQAKNCKKGQPCGNSCISWKKTCRIGTYPSKTYTSSESSSGVQSSEYKSQNEIGAGDYEVTATILNVRDNPFSSKEIVGTLSKGERVYVHSFVSGWAMIHYKSSFYWVSQKHLKRISL</sequence>
<evidence type="ECO:0000259" key="2">
    <source>
        <dbReference type="PROSITE" id="PS51781"/>
    </source>
</evidence>
<evidence type="ECO:0000313" key="3">
    <source>
        <dbReference type="EMBL" id="QSX31092.1"/>
    </source>
</evidence>
<dbReference type="PROSITE" id="PS51781">
    <property type="entry name" value="SH3B"/>
    <property type="match status" value="1"/>
</dbReference>
<evidence type="ECO:0000256" key="1">
    <source>
        <dbReference type="SAM" id="SignalP"/>
    </source>
</evidence>